<dbReference type="AlphaFoldDB" id="A0A645DI73"/>
<sequence length="177" mass="19158">MDGPGHHLLARSGGAKQQNIGFMSGDAADHCVHLLPRTARADIVHHRRLLTPQSRVLVLLCLTVRLVEHQNIVNHAVLKPDGPAAQELQLHGLSVLGALEGYGPHLSAHGVLLEEGKKLLAVFQVFAQRLPGIGVAFILAHNLLTRPVGRQHHTVLIRNEDRPISQPQNGVEKGGRG</sequence>
<feature type="region of interest" description="Disordered" evidence="1">
    <location>
        <begin position="156"/>
        <end position="177"/>
    </location>
</feature>
<proteinExistence type="predicted"/>
<evidence type="ECO:0000313" key="2">
    <source>
        <dbReference type="EMBL" id="MPM88999.1"/>
    </source>
</evidence>
<name>A0A645DI73_9ZZZZ</name>
<comment type="caution">
    <text evidence="2">The sequence shown here is derived from an EMBL/GenBank/DDBJ whole genome shotgun (WGS) entry which is preliminary data.</text>
</comment>
<organism evidence="2">
    <name type="scientific">bioreactor metagenome</name>
    <dbReference type="NCBI Taxonomy" id="1076179"/>
    <lineage>
        <taxon>unclassified sequences</taxon>
        <taxon>metagenomes</taxon>
        <taxon>ecological metagenomes</taxon>
    </lineage>
</organism>
<accession>A0A645DI73</accession>
<protein>
    <submittedName>
        <fullName evidence="2">Uncharacterized protein</fullName>
    </submittedName>
</protein>
<gene>
    <name evidence="2" type="ORF">SDC9_136107</name>
</gene>
<dbReference type="EMBL" id="VSSQ01036501">
    <property type="protein sequence ID" value="MPM88999.1"/>
    <property type="molecule type" value="Genomic_DNA"/>
</dbReference>
<reference evidence="2" key="1">
    <citation type="submission" date="2019-08" db="EMBL/GenBank/DDBJ databases">
        <authorList>
            <person name="Kucharzyk K."/>
            <person name="Murdoch R.W."/>
            <person name="Higgins S."/>
            <person name="Loffler F."/>
        </authorList>
    </citation>
    <scope>NUCLEOTIDE SEQUENCE</scope>
</reference>
<evidence type="ECO:0000256" key="1">
    <source>
        <dbReference type="SAM" id="MobiDB-lite"/>
    </source>
</evidence>